<feature type="compositionally biased region" description="Basic and acidic residues" evidence="1">
    <location>
        <begin position="129"/>
        <end position="141"/>
    </location>
</feature>
<reference evidence="3 4" key="1">
    <citation type="submission" date="2024-08" db="EMBL/GenBank/DDBJ databases">
        <title>Genome mining of Saccharopolyspora cebuensis PGLac3 from Nigerian medicinal plant.</title>
        <authorList>
            <person name="Ezeobiora C.E."/>
            <person name="Igbokwe N.H."/>
            <person name="Amin D.H."/>
            <person name="Mendie U.E."/>
        </authorList>
    </citation>
    <scope>NUCLEOTIDE SEQUENCE [LARGE SCALE GENOMIC DNA]</scope>
    <source>
        <strain evidence="3 4">PGLac3</strain>
    </source>
</reference>
<feature type="compositionally biased region" description="Acidic residues" evidence="1">
    <location>
        <begin position="64"/>
        <end position="80"/>
    </location>
</feature>
<sequence>MTGPDEGPRETIGEDDGVLDPADSLETDDLDADPLDTGIEAADRWSSFESKGTTADETRRGESLDELLSEEEADAADESVDDRWAGGPGPRSGRLVADDERADADELLASDTGADSGASGAEEAAVHVTDQDADRRAVRADPDEESLDEAIANMEADDLGDVERRDRRR</sequence>
<dbReference type="EMBL" id="JBGEHV010000019">
    <property type="protein sequence ID" value="MEY8040218.1"/>
    <property type="molecule type" value="Genomic_DNA"/>
</dbReference>
<dbReference type="Proteomes" id="UP001564626">
    <property type="component" value="Unassembled WGS sequence"/>
</dbReference>
<name>A0ABV4CI87_9PSEU</name>
<feature type="region of interest" description="Disordered" evidence="1">
    <location>
        <begin position="1"/>
        <end position="169"/>
    </location>
</feature>
<evidence type="ECO:0000313" key="4">
    <source>
        <dbReference type="Proteomes" id="UP001564626"/>
    </source>
</evidence>
<dbReference type="Pfam" id="PF18970">
    <property type="entry name" value="DUF5709"/>
    <property type="match status" value="1"/>
</dbReference>
<organism evidence="3 4">
    <name type="scientific">Saccharopolyspora cebuensis</name>
    <dbReference type="NCBI Taxonomy" id="418759"/>
    <lineage>
        <taxon>Bacteria</taxon>
        <taxon>Bacillati</taxon>
        <taxon>Actinomycetota</taxon>
        <taxon>Actinomycetes</taxon>
        <taxon>Pseudonocardiales</taxon>
        <taxon>Pseudonocardiaceae</taxon>
        <taxon>Saccharopolyspora</taxon>
    </lineage>
</organism>
<feature type="compositionally biased region" description="Low complexity" evidence="1">
    <location>
        <begin position="109"/>
        <end position="123"/>
    </location>
</feature>
<proteinExistence type="predicted"/>
<accession>A0ABV4CI87</accession>
<evidence type="ECO:0000259" key="2">
    <source>
        <dbReference type="Pfam" id="PF18970"/>
    </source>
</evidence>
<feature type="compositionally biased region" description="Acidic residues" evidence="1">
    <location>
        <begin position="13"/>
        <end position="34"/>
    </location>
</feature>
<keyword evidence="4" id="KW-1185">Reference proteome</keyword>
<gene>
    <name evidence="3" type="ORF">AB8O55_12510</name>
</gene>
<dbReference type="InterPro" id="IPR043763">
    <property type="entry name" value="DUF5709"/>
</dbReference>
<evidence type="ECO:0000256" key="1">
    <source>
        <dbReference type="SAM" id="MobiDB-lite"/>
    </source>
</evidence>
<comment type="caution">
    <text evidence="3">The sequence shown here is derived from an EMBL/GenBank/DDBJ whole genome shotgun (WGS) entry which is preliminary data.</text>
</comment>
<evidence type="ECO:0000313" key="3">
    <source>
        <dbReference type="EMBL" id="MEY8040218.1"/>
    </source>
</evidence>
<feature type="compositionally biased region" description="Basic and acidic residues" evidence="1">
    <location>
        <begin position="54"/>
        <end position="63"/>
    </location>
</feature>
<feature type="compositionally biased region" description="Basic and acidic residues" evidence="1">
    <location>
        <begin position="1"/>
        <end position="12"/>
    </location>
</feature>
<feature type="domain" description="DUF5709" evidence="2">
    <location>
        <begin position="89"/>
        <end position="130"/>
    </location>
</feature>
<protein>
    <submittedName>
        <fullName evidence="3">DUF5709 domain-containing protein</fullName>
    </submittedName>
</protein>
<dbReference type="RefSeq" id="WP_345365565.1">
    <property type="nucleotide sequence ID" value="NZ_BAABII010000016.1"/>
</dbReference>